<organism evidence="4 5">
    <name type="scientific">Ureibacillus sinduriensis BLB-1 = JCM 15800</name>
    <dbReference type="NCBI Taxonomy" id="1384057"/>
    <lineage>
        <taxon>Bacteria</taxon>
        <taxon>Bacillati</taxon>
        <taxon>Bacillota</taxon>
        <taxon>Bacilli</taxon>
        <taxon>Bacillales</taxon>
        <taxon>Caryophanaceae</taxon>
        <taxon>Ureibacillus</taxon>
    </lineage>
</organism>
<dbReference type="eggNOG" id="COG1309">
    <property type="taxonomic scope" value="Bacteria"/>
</dbReference>
<comment type="caution">
    <text evidence="4">The sequence shown here is derived from an EMBL/GenBank/DDBJ whole genome shotgun (WGS) entry which is preliminary data.</text>
</comment>
<dbReference type="Proteomes" id="UP000030408">
    <property type="component" value="Unassembled WGS sequence"/>
</dbReference>
<dbReference type="AlphaFoldDB" id="A0A0A3IIY0"/>
<accession>A0A0A3IIY0</accession>
<evidence type="ECO:0000259" key="3">
    <source>
        <dbReference type="PROSITE" id="PS50977"/>
    </source>
</evidence>
<dbReference type="InterPro" id="IPR050624">
    <property type="entry name" value="HTH-type_Tx_Regulator"/>
</dbReference>
<dbReference type="OrthoDB" id="9814200at2"/>
<gene>
    <name evidence="4" type="ORF">CD33_13460</name>
</gene>
<protein>
    <submittedName>
        <fullName evidence="4">TetR family transcriptional regulator</fullName>
    </submittedName>
</protein>
<keyword evidence="1 2" id="KW-0238">DNA-binding</keyword>
<dbReference type="InterPro" id="IPR009057">
    <property type="entry name" value="Homeodomain-like_sf"/>
</dbReference>
<evidence type="ECO:0000313" key="5">
    <source>
        <dbReference type="Proteomes" id="UP000030408"/>
    </source>
</evidence>
<dbReference type="Gene3D" id="1.10.357.10">
    <property type="entry name" value="Tetracycline Repressor, domain 2"/>
    <property type="match status" value="1"/>
</dbReference>
<dbReference type="SUPFAM" id="SSF46689">
    <property type="entry name" value="Homeodomain-like"/>
    <property type="match status" value="1"/>
</dbReference>
<dbReference type="InterPro" id="IPR023772">
    <property type="entry name" value="DNA-bd_HTH_TetR-type_CS"/>
</dbReference>
<dbReference type="PRINTS" id="PR00455">
    <property type="entry name" value="HTHTETR"/>
</dbReference>
<dbReference type="Pfam" id="PF17932">
    <property type="entry name" value="TetR_C_24"/>
    <property type="match status" value="1"/>
</dbReference>
<evidence type="ECO:0000256" key="2">
    <source>
        <dbReference type="PROSITE-ProRule" id="PRU00335"/>
    </source>
</evidence>
<dbReference type="GO" id="GO:0003677">
    <property type="term" value="F:DNA binding"/>
    <property type="evidence" value="ECO:0007669"/>
    <property type="project" value="UniProtKB-UniRule"/>
</dbReference>
<dbReference type="PROSITE" id="PS01081">
    <property type="entry name" value="HTH_TETR_1"/>
    <property type="match status" value="1"/>
</dbReference>
<feature type="DNA-binding region" description="H-T-H motif" evidence="2">
    <location>
        <begin position="22"/>
        <end position="41"/>
    </location>
</feature>
<dbReference type="EMBL" id="JPVO01000053">
    <property type="protein sequence ID" value="KGR74782.1"/>
    <property type="molecule type" value="Genomic_DNA"/>
</dbReference>
<name>A0A0A3IIY0_9BACL</name>
<proteinExistence type="predicted"/>
<reference evidence="4 5" key="1">
    <citation type="submission" date="2014-02" db="EMBL/GenBank/DDBJ databases">
        <title>Draft genome sequence of Lysinibacillus sinduriensis JCM 15800.</title>
        <authorList>
            <person name="Zhang F."/>
            <person name="Wang G."/>
            <person name="Zhang L."/>
        </authorList>
    </citation>
    <scope>NUCLEOTIDE SEQUENCE [LARGE SCALE GENOMIC DNA]</scope>
    <source>
        <strain evidence="4 5">JCM 15800</strain>
    </source>
</reference>
<dbReference type="STRING" id="1384057.CD33_13460"/>
<dbReference type="Gene3D" id="1.10.10.60">
    <property type="entry name" value="Homeodomain-like"/>
    <property type="match status" value="1"/>
</dbReference>
<dbReference type="InterPro" id="IPR041490">
    <property type="entry name" value="KstR2_TetR_C"/>
</dbReference>
<dbReference type="RefSeq" id="WP_036201356.1">
    <property type="nucleotide sequence ID" value="NZ_AVCY01000003.1"/>
</dbReference>
<dbReference type="PANTHER" id="PTHR43479:SF11">
    <property type="entry name" value="ACREF_ENVCD OPERON REPRESSOR-RELATED"/>
    <property type="match status" value="1"/>
</dbReference>
<keyword evidence="5" id="KW-1185">Reference proteome</keyword>
<evidence type="ECO:0000256" key="1">
    <source>
        <dbReference type="ARBA" id="ARBA00023125"/>
    </source>
</evidence>
<dbReference type="InterPro" id="IPR001647">
    <property type="entry name" value="HTH_TetR"/>
</dbReference>
<dbReference type="SUPFAM" id="SSF48498">
    <property type="entry name" value="Tetracyclin repressor-like, C-terminal domain"/>
    <property type="match status" value="1"/>
</dbReference>
<evidence type="ECO:0000313" key="4">
    <source>
        <dbReference type="EMBL" id="KGR74782.1"/>
    </source>
</evidence>
<dbReference type="Pfam" id="PF00440">
    <property type="entry name" value="TetR_N"/>
    <property type="match status" value="1"/>
</dbReference>
<dbReference type="PANTHER" id="PTHR43479">
    <property type="entry name" value="ACREF/ENVCD OPERON REPRESSOR-RELATED"/>
    <property type="match status" value="1"/>
</dbReference>
<dbReference type="InterPro" id="IPR036271">
    <property type="entry name" value="Tet_transcr_reg_TetR-rel_C_sf"/>
</dbReference>
<sequence>MRGRIIKESIDLFDKKGFSKTSIQDIVDTIGVTKGTFYYYFKSKQELLRDIHLNYIKELLKEQEVILNDEYISCKEKLNRLIYLIIKNIKVHGKSARVFNREVRHLDQEQVKSVNVYRKEFRLNLQKLIVEGKEKGEFRENLKNDIVIFGILGMVNRSYNWYNPEGEVSEEELVNIYMDLILNGIKLDANRT</sequence>
<feature type="domain" description="HTH tetR-type" evidence="3">
    <location>
        <begin position="1"/>
        <end position="59"/>
    </location>
</feature>
<dbReference type="PROSITE" id="PS50977">
    <property type="entry name" value="HTH_TETR_2"/>
    <property type="match status" value="1"/>
</dbReference>